<gene>
    <name evidence="2" type="ORF">AGABI1DRAFT_45550</name>
</gene>
<dbReference type="Proteomes" id="UP000008493">
    <property type="component" value="Unassembled WGS sequence"/>
</dbReference>
<keyword evidence="3" id="KW-1185">Reference proteome</keyword>
<dbReference type="HOGENOM" id="CLU_053382_2_1_1"/>
<dbReference type="OrthoDB" id="6105938at2759"/>
<organism evidence="2 3">
    <name type="scientific">Agaricus bisporus var. burnettii (strain JB137-S8 / ATCC MYA-4627 / FGSC 10392)</name>
    <name type="common">White button mushroom</name>
    <dbReference type="NCBI Taxonomy" id="597362"/>
    <lineage>
        <taxon>Eukaryota</taxon>
        <taxon>Fungi</taxon>
        <taxon>Dikarya</taxon>
        <taxon>Basidiomycota</taxon>
        <taxon>Agaricomycotina</taxon>
        <taxon>Agaricomycetes</taxon>
        <taxon>Agaricomycetidae</taxon>
        <taxon>Agaricales</taxon>
        <taxon>Agaricineae</taxon>
        <taxon>Agaricaceae</taxon>
        <taxon>Agaricus</taxon>
    </lineage>
</organism>
<name>K5WZA6_AGABU</name>
<dbReference type="RefSeq" id="XP_007333317.1">
    <property type="nucleotide sequence ID" value="XM_007333255.1"/>
</dbReference>
<evidence type="ECO:0000313" key="2">
    <source>
        <dbReference type="EMBL" id="EKM75957.1"/>
    </source>
</evidence>
<dbReference type="KEGG" id="abp:AGABI1DRAFT45550"/>
<dbReference type="AlphaFoldDB" id="K5WZA6"/>
<proteinExistence type="predicted"/>
<dbReference type="PANTHER" id="PTHR38846:SF1">
    <property type="entry name" value="C3H1-TYPE DOMAIN-CONTAINING PROTEIN"/>
    <property type="match status" value="1"/>
</dbReference>
<dbReference type="OMA" id="ENDRAWQ"/>
<accession>K5WZA6</accession>
<feature type="region of interest" description="Disordered" evidence="1">
    <location>
        <begin position="156"/>
        <end position="176"/>
    </location>
</feature>
<sequence length="176" mass="20868">MQPLEAFFRKYRWFTYVPGQSASAQFKRLRDEAGWDKDDDENDRAWQSYRTALVRQFNATYSVDEDDLAAWHALLRHISVNNPPSTVEECKKLINGKFINLIDLIDARDGHNVDIIHFASEQQLSEYTRDTKKIFPREHEEAGTLLRYLLRHIMNPDPNRRDPTQFRGSKKNRRCR</sequence>
<protein>
    <submittedName>
        <fullName evidence="2">Uncharacterized protein</fullName>
    </submittedName>
</protein>
<dbReference type="EMBL" id="JH971406">
    <property type="protein sequence ID" value="EKM75957.1"/>
    <property type="molecule type" value="Genomic_DNA"/>
</dbReference>
<evidence type="ECO:0000313" key="3">
    <source>
        <dbReference type="Proteomes" id="UP000008493"/>
    </source>
</evidence>
<dbReference type="InParanoid" id="K5WZA6"/>
<evidence type="ECO:0000256" key="1">
    <source>
        <dbReference type="SAM" id="MobiDB-lite"/>
    </source>
</evidence>
<dbReference type="PANTHER" id="PTHR38846">
    <property type="entry name" value="C3H1-TYPE DOMAIN-CONTAINING PROTEIN"/>
    <property type="match status" value="1"/>
</dbReference>
<reference evidence="3" key="1">
    <citation type="journal article" date="2012" name="Proc. Natl. Acad. Sci. U.S.A.">
        <title>Genome sequence of the button mushroom Agaricus bisporus reveals mechanisms governing adaptation to a humic-rich ecological niche.</title>
        <authorList>
            <person name="Morin E."/>
            <person name="Kohler A."/>
            <person name="Baker A.R."/>
            <person name="Foulongne-Oriol M."/>
            <person name="Lombard V."/>
            <person name="Nagy L.G."/>
            <person name="Ohm R.A."/>
            <person name="Patyshakuliyeva A."/>
            <person name="Brun A."/>
            <person name="Aerts A.L."/>
            <person name="Bailey A.M."/>
            <person name="Billette C."/>
            <person name="Coutinho P.M."/>
            <person name="Deakin G."/>
            <person name="Doddapaneni H."/>
            <person name="Floudas D."/>
            <person name="Grimwood J."/>
            <person name="Hilden K."/>
            <person name="Kuees U."/>
            <person name="LaButti K.M."/>
            <person name="Lapidus A."/>
            <person name="Lindquist E.A."/>
            <person name="Lucas S.M."/>
            <person name="Murat C."/>
            <person name="Riley R.W."/>
            <person name="Salamov A.A."/>
            <person name="Schmutz J."/>
            <person name="Subramanian V."/>
            <person name="Woesten H.A.B."/>
            <person name="Xu J."/>
            <person name="Eastwood D.C."/>
            <person name="Foster G.D."/>
            <person name="Sonnenberg A.S."/>
            <person name="Cullen D."/>
            <person name="de Vries R.P."/>
            <person name="Lundell T."/>
            <person name="Hibbett D.S."/>
            <person name="Henrissat B."/>
            <person name="Burton K.S."/>
            <person name="Kerrigan R.W."/>
            <person name="Challen M.P."/>
            <person name="Grigoriev I.V."/>
            <person name="Martin F."/>
        </authorList>
    </citation>
    <scope>NUCLEOTIDE SEQUENCE [LARGE SCALE GENOMIC DNA]</scope>
    <source>
        <strain evidence="3">JB137-S8 / ATCC MYA-4627 / FGSC 10392</strain>
    </source>
</reference>
<dbReference type="eggNOG" id="ENOG502S8YJ">
    <property type="taxonomic scope" value="Eukaryota"/>
</dbReference>
<dbReference type="GeneID" id="18829595"/>